<sequence length="659" mass="75462">MKWLQVARFLSGSNVQKYTVLQRATVLSIPISRFSFSSRKKPWQKVMMHTKAKSDVNLATMTSTDSSIHFTAYYKDYAYLPSWRKAPDNKLISLVDQRDYLEVFFERSSSEGSGSSHQVCHYSYDWLRDICRCDECFNIVTLNKQTAISLHPQRPKSIRISEDGDFVEISWDDGHDSRYPKKVLLTQQQHSKEPRGSDPVIDAQRQLWGSDLPEDRFRKDQASQSVMYSSTNSDAVQAAKAPCSEIPSHFSAHYKDYAYLPSWRKAPNNKLISLVDQKDYLEVVFERSSSEGSSSSHQVCHYSYDWLRDICRCNECFNIVTHNKQTAISLHPQRPKSIGISEDGDFVEISWDGGHDSRYPKSILLAEHLLAKEPRENDPVIDAQPQLWGSDLPESRFLKYEFESLMTDHHSLFDWLMDLRKTGLTVVKNAPGKTGQVTELCKRVAYPRLMCWGPTFQVEVKENASHVAYSNHPLPLHTDSAYYMFPAGVQLLHCIKQSSSGGQTHVADGFRAAEKIRETDPECFELLTKTEWEYFDMGDDYLGAHHLQSRHPVIRLDSQGRLQQIVYSDHSRGWRQDTATATSPAAYKALRKYSEYLNAEDSVLKYTLKEGDILVIDNFRVLHGRSKVDAGSARHLEGGYLDWDEICSKLRSLGRALFS</sequence>
<evidence type="ECO:0000256" key="8">
    <source>
        <dbReference type="ARBA" id="ARBA00023002"/>
    </source>
</evidence>
<evidence type="ECO:0000256" key="7">
    <source>
        <dbReference type="ARBA" id="ARBA00022964"/>
    </source>
</evidence>
<comment type="pathway">
    <text evidence="3">Amine and polyamine biosynthesis; carnitine biosynthesis.</text>
</comment>
<evidence type="ECO:0000256" key="4">
    <source>
        <dbReference type="ARBA" id="ARBA00008654"/>
    </source>
</evidence>
<keyword evidence="6" id="KW-0124">Carnitine biosynthesis</keyword>
<evidence type="ECO:0000256" key="1">
    <source>
        <dbReference type="ARBA" id="ARBA00001954"/>
    </source>
</evidence>
<proteinExistence type="inferred from homology"/>
<keyword evidence="7 12" id="KW-0223">Dioxygenase</keyword>
<dbReference type="GO" id="GO:0045329">
    <property type="term" value="P:carnitine biosynthetic process"/>
    <property type="evidence" value="ECO:0007669"/>
    <property type="project" value="UniProtKB-KW"/>
</dbReference>
<evidence type="ECO:0000313" key="12">
    <source>
        <dbReference type="EMBL" id="KAJ8040763.1"/>
    </source>
</evidence>
<feature type="domain" description="TauD/TfdA-like" evidence="10">
    <location>
        <begin position="401"/>
        <end position="640"/>
    </location>
</feature>
<protein>
    <submittedName>
        <fullName evidence="12">Gamma-butyrobetaine dioxygenase</fullName>
    </submittedName>
</protein>
<evidence type="ECO:0000313" key="13">
    <source>
        <dbReference type="Proteomes" id="UP001152320"/>
    </source>
</evidence>
<keyword evidence="8" id="KW-0560">Oxidoreductase</keyword>
<evidence type="ECO:0000256" key="3">
    <source>
        <dbReference type="ARBA" id="ARBA00005022"/>
    </source>
</evidence>
<dbReference type="GO" id="GO:0008336">
    <property type="term" value="F:gamma-butyrobetaine dioxygenase activity"/>
    <property type="evidence" value="ECO:0007669"/>
    <property type="project" value="TreeGrafter"/>
</dbReference>
<dbReference type="Proteomes" id="UP001152320">
    <property type="component" value="Chromosome 6"/>
</dbReference>
<evidence type="ECO:0000256" key="9">
    <source>
        <dbReference type="ARBA" id="ARBA00023004"/>
    </source>
</evidence>
<keyword evidence="5" id="KW-0479">Metal-binding</keyword>
<dbReference type="SUPFAM" id="SSF51197">
    <property type="entry name" value="Clavaminate synthase-like"/>
    <property type="match status" value="1"/>
</dbReference>
<dbReference type="Pfam" id="PF06155">
    <property type="entry name" value="GBBH-like_N"/>
    <property type="match status" value="2"/>
</dbReference>
<dbReference type="FunFam" id="3.60.130.10:FF:000001">
    <property type="entry name" value="Trimethyllysine dioxygenase, mitochondrial"/>
    <property type="match status" value="1"/>
</dbReference>
<feature type="domain" description="Gamma-butyrobetaine hydroxylase-like N-terminal" evidence="11">
    <location>
        <begin position="118"/>
        <end position="184"/>
    </location>
</feature>
<feature type="domain" description="Gamma-butyrobetaine hydroxylase-like N-terminal" evidence="11">
    <location>
        <begin position="280"/>
        <end position="360"/>
    </location>
</feature>
<comment type="cofactor">
    <cofactor evidence="2">
        <name>L-ascorbate</name>
        <dbReference type="ChEBI" id="CHEBI:38290"/>
    </cofactor>
</comment>
<organism evidence="12 13">
    <name type="scientific">Holothuria leucospilota</name>
    <name type="common">Black long sea cucumber</name>
    <name type="synonym">Mertensiothuria leucospilota</name>
    <dbReference type="NCBI Taxonomy" id="206669"/>
    <lineage>
        <taxon>Eukaryota</taxon>
        <taxon>Metazoa</taxon>
        <taxon>Echinodermata</taxon>
        <taxon>Eleutherozoa</taxon>
        <taxon>Echinozoa</taxon>
        <taxon>Holothuroidea</taxon>
        <taxon>Aspidochirotacea</taxon>
        <taxon>Aspidochirotida</taxon>
        <taxon>Holothuriidae</taxon>
        <taxon>Holothuria</taxon>
    </lineage>
</organism>
<dbReference type="InterPro" id="IPR038492">
    <property type="entry name" value="GBBH-like_N_sf"/>
</dbReference>
<comment type="similarity">
    <text evidence="4">Belongs to the gamma-BBH/TMLD family.</text>
</comment>
<gene>
    <name evidence="12" type="ORF">HOLleu_15158</name>
</gene>
<dbReference type="PANTHER" id="PTHR10696:SF33">
    <property type="entry name" value="GAMMA-BUTYROBETAINE DIOXYGENASE"/>
    <property type="match status" value="1"/>
</dbReference>
<dbReference type="Gene3D" id="3.30.2020.30">
    <property type="match status" value="2"/>
</dbReference>
<dbReference type="InterPro" id="IPR050411">
    <property type="entry name" value="AlphaKG_dependent_hydroxylases"/>
</dbReference>
<reference evidence="12" key="1">
    <citation type="submission" date="2021-10" db="EMBL/GenBank/DDBJ databases">
        <title>Tropical sea cucumber genome reveals ecological adaptation and Cuvierian tubules defense mechanism.</title>
        <authorList>
            <person name="Chen T."/>
        </authorList>
    </citation>
    <scope>NUCLEOTIDE SEQUENCE</scope>
    <source>
        <strain evidence="12">Nanhai2018</strain>
        <tissue evidence="12">Muscle</tissue>
    </source>
</reference>
<dbReference type="PANTHER" id="PTHR10696">
    <property type="entry name" value="GAMMA-BUTYROBETAINE HYDROXYLASE-RELATED"/>
    <property type="match status" value="1"/>
</dbReference>
<keyword evidence="13" id="KW-1185">Reference proteome</keyword>
<dbReference type="EMBL" id="JAIZAY010000006">
    <property type="protein sequence ID" value="KAJ8040763.1"/>
    <property type="molecule type" value="Genomic_DNA"/>
</dbReference>
<dbReference type="AlphaFoldDB" id="A0A9Q1C9Q5"/>
<keyword evidence="9" id="KW-0408">Iron</keyword>
<dbReference type="GO" id="GO:0005739">
    <property type="term" value="C:mitochondrion"/>
    <property type="evidence" value="ECO:0007669"/>
    <property type="project" value="TreeGrafter"/>
</dbReference>
<dbReference type="InterPro" id="IPR042098">
    <property type="entry name" value="TauD-like_sf"/>
</dbReference>
<dbReference type="InterPro" id="IPR010376">
    <property type="entry name" value="GBBH-like_N"/>
</dbReference>
<evidence type="ECO:0000256" key="6">
    <source>
        <dbReference type="ARBA" id="ARBA00022873"/>
    </source>
</evidence>
<evidence type="ECO:0000256" key="5">
    <source>
        <dbReference type="ARBA" id="ARBA00022723"/>
    </source>
</evidence>
<dbReference type="CDD" id="cd00250">
    <property type="entry name" value="CAS_like"/>
    <property type="match status" value="1"/>
</dbReference>
<dbReference type="InterPro" id="IPR003819">
    <property type="entry name" value="TauD/TfdA-like"/>
</dbReference>
<dbReference type="GO" id="GO:0046872">
    <property type="term" value="F:metal ion binding"/>
    <property type="evidence" value="ECO:0007669"/>
    <property type="project" value="UniProtKB-KW"/>
</dbReference>
<comment type="cofactor">
    <cofactor evidence="1">
        <name>Fe(2+)</name>
        <dbReference type="ChEBI" id="CHEBI:29033"/>
    </cofactor>
</comment>
<name>A0A9Q1C9Q5_HOLLE</name>
<comment type="caution">
    <text evidence="12">The sequence shown here is derived from an EMBL/GenBank/DDBJ whole genome shotgun (WGS) entry which is preliminary data.</text>
</comment>
<evidence type="ECO:0000259" key="10">
    <source>
        <dbReference type="Pfam" id="PF02668"/>
    </source>
</evidence>
<dbReference type="Gene3D" id="3.60.130.10">
    <property type="entry name" value="Clavaminate synthase-like"/>
    <property type="match status" value="1"/>
</dbReference>
<dbReference type="OrthoDB" id="406634at2759"/>
<evidence type="ECO:0000256" key="2">
    <source>
        <dbReference type="ARBA" id="ARBA00001961"/>
    </source>
</evidence>
<accession>A0A9Q1C9Q5</accession>
<dbReference type="Pfam" id="PF02668">
    <property type="entry name" value="TauD"/>
    <property type="match status" value="1"/>
</dbReference>
<evidence type="ECO:0000259" key="11">
    <source>
        <dbReference type="Pfam" id="PF06155"/>
    </source>
</evidence>